<dbReference type="WBParaSite" id="PTRK_0000553200.1">
    <property type="protein sequence ID" value="PTRK_0000553200.1"/>
    <property type="gene ID" value="PTRK_0000553200"/>
</dbReference>
<keyword evidence="2" id="KW-0719">Serine esterase</keyword>
<dbReference type="ESTHER" id="parti-a0a0n4zd89.1">
    <property type="family name" value="Cholinesterase-like"/>
</dbReference>
<dbReference type="ESTHER" id="parti-a0a0n4zd89.2">
    <property type="family name" value="Cholinesterase-like"/>
</dbReference>
<proteinExistence type="inferred from homology"/>
<feature type="domain" description="Carboxylesterase type B" evidence="5">
    <location>
        <begin position="520"/>
        <end position="995"/>
    </location>
</feature>
<dbReference type="STRING" id="131310.A0A0N4ZD89"/>
<comment type="similarity">
    <text evidence="1">Belongs to the type-B carboxylesterase/lipase family.</text>
</comment>
<dbReference type="SUPFAM" id="SSF53474">
    <property type="entry name" value="alpha/beta-Hydrolases"/>
    <property type="match status" value="2"/>
</dbReference>
<organism evidence="6 7">
    <name type="scientific">Parastrongyloides trichosuri</name>
    <name type="common">Possum-specific nematode worm</name>
    <dbReference type="NCBI Taxonomy" id="131310"/>
    <lineage>
        <taxon>Eukaryota</taxon>
        <taxon>Metazoa</taxon>
        <taxon>Ecdysozoa</taxon>
        <taxon>Nematoda</taxon>
        <taxon>Chromadorea</taxon>
        <taxon>Rhabditida</taxon>
        <taxon>Tylenchina</taxon>
        <taxon>Panagrolaimomorpha</taxon>
        <taxon>Strongyloidoidea</taxon>
        <taxon>Strongyloididae</taxon>
        <taxon>Parastrongyloides</taxon>
    </lineage>
</organism>
<keyword evidence="4" id="KW-1015">Disulfide bond</keyword>
<evidence type="ECO:0000259" key="5">
    <source>
        <dbReference type="Pfam" id="PF00135"/>
    </source>
</evidence>
<evidence type="ECO:0000256" key="1">
    <source>
        <dbReference type="ARBA" id="ARBA00005964"/>
    </source>
</evidence>
<dbReference type="GO" id="GO:0019695">
    <property type="term" value="P:choline metabolic process"/>
    <property type="evidence" value="ECO:0007669"/>
    <property type="project" value="TreeGrafter"/>
</dbReference>
<evidence type="ECO:0000256" key="4">
    <source>
        <dbReference type="ARBA" id="ARBA00023157"/>
    </source>
</evidence>
<dbReference type="InterPro" id="IPR029058">
    <property type="entry name" value="AB_hydrolase_fold"/>
</dbReference>
<accession>A0A0N4ZD89</accession>
<dbReference type="GO" id="GO:0006581">
    <property type="term" value="P:acetylcholine catabolic process"/>
    <property type="evidence" value="ECO:0007669"/>
    <property type="project" value="TreeGrafter"/>
</dbReference>
<dbReference type="PANTHER" id="PTHR43918:SF15">
    <property type="entry name" value="CARBOXYLIC ESTER HYDROLASE"/>
    <property type="match status" value="1"/>
</dbReference>
<reference evidence="7" key="1">
    <citation type="submission" date="2017-02" db="UniProtKB">
        <authorList>
            <consortium name="WormBaseParasite"/>
        </authorList>
    </citation>
    <scope>IDENTIFICATION</scope>
</reference>
<keyword evidence="6" id="KW-1185">Reference proteome</keyword>
<dbReference type="Gene3D" id="3.40.50.1820">
    <property type="entry name" value="alpha/beta hydrolase"/>
    <property type="match status" value="2"/>
</dbReference>
<evidence type="ECO:0000313" key="6">
    <source>
        <dbReference type="Proteomes" id="UP000038045"/>
    </source>
</evidence>
<dbReference type="Pfam" id="PF00135">
    <property type="entry name" value="COesterase"/>
    <property type="match status" value="2"/>
</dbReference>
<name>A0A0N4ZD89_PARTI</name>
<protein>
    <submittedName>
        <fullName evidence="7">Acetylcholinesterase</fullName>
    </submittedName>
</protein>
<sequence>MWRVTFLTYVFYNYLFQNTHIVFTKCGAYIGKNLTFENSKVTEFLGIPYAKPPTDNLRFKDSQIIDCSGGTIWYLDTLATSCPQFDTIKYPNYSDLYKIKNEDTSEDCLQLNIWRPDKPSGAVLVYFHSGGFSHGSGSVKAYNGSILADKTKAIVITLNYRLGPLGFAQFNDKNTIPGNMGLYDQQTALQWIHENIEYFLGNKDMITIFGDDAGGASISAHLIAPDSRLYFKNAIITSGHMANPWASLQSQQLIEYSYNLSKGLGCKGNDKSQFDCLKKKKIGTIITKYKEIVKKLQSRLFNQPFVISLEDKNFFKTKLKNPFIGDSIYNSKFYKLANILMGNTGNEGSLYLLEKYLIKKSIYKKMNKTKNDFIIEKEMYEKIFDDISKKLKLDRKEKNIIEKNYDYIKSYRRRLSKFLADALYDCDLYRFTSKLIQAKAKMPHVYRFTKNSTANVFPNWMGVTHGIPVEYMFGHPYLYPHLYNQSQLLYEKTYSLVIMQIMRDFSLTGHVDNRWLVFKEGNVTEFLGIPYARPPIGKLRFRPPKEVECISEGVWYAGEFAKACPQRGAIPNLKHKDLWLPRQFDISEDCLQLNIWKPHNPSGVVMVFFHGGGFFYGSGSMDMYNGSVFAVKTNSIIVTVNYRLGALGFGQTRNRKIIPGNIGLLDQQMALKWIHKNIKYFNGNRNLVTIVGEDAGAASVSAHILVKESQKYFRRAIMTSGHMANIWASRNSSDIVNFTEMLIQKLNCSGKVASAVLICLQNAKIQNIITASEELGISLQKQIIGTPFVISLSDPNFFKRTIHDKFMGSDRVFFDFYKDVDILMGNTGCEGSLFTKRRYDREGFRYNYIRKERFFSLNDTAYRKISNELFNILHLNLLQKYELLQAYSNIYTNNMKVARFLSDIMFDCDLNRFTHKLMYHLNIKPYVYRFNRTQLDMRYSRWMGSVHTVPVEYIFGLPFRFEQFFDPAFIDDEQPFSLEIMKIWSEFALKGKLDKRWSLSNDSFVKELLLDYKGIIKEYKILEKPMFTDVCDAIYGELI</sequence>
<evidence type="ECO:0000313" key="7">
    <source>
        <dbReference type="WBParaSite" id="PTRK_0000553200.1"/>
    </source>
</evidence>
<evidence type="ECO:0000256" key="3">
    <source>
        <dbReference type="ARBA" id="ARBA00022801"/>
    </source>
</evidence>
<dbReference type="GO" id="GO:0005615">
    <property type="term" value="C:extracellular space"/>
    <property type="evidence" value="ECO:0007669"/>
    <property type="project" value="TreeGrafter"/>
</dbReference>
<dbReference type="PRINTS" id="PR00878">
    <property type="entry name" value="CHOLNESTRASE"/>
</dbReference>
<keyword evidence="3" id="KW-0378">Hydrolase</keyword>
<dbReference type="Proteomes" id="UP000038045">
    <property type="component" value="Unplaced"/>
</dbReference>
<dbReference type="GO" id="GO:0005886">
    <property type="term" value="C:plasma membrane"/>
    <property type="evidence" value="ECO:0007669"/>
    <property type="project" value="TreeGrafter"/>
</dbReference>
<dbReference type="GO" id="GO:0003990">
    <property type="term" value="F:acetylcholinesterase activity"/>
    <property type="evidence" value="ECO:0007669"/>
    <property type="project" value="TreeGrafter"/>
</dbReference>
<dbReference type="InterPro" id="IPR050654">
    <property type="entry name" value="AChE-related_enzymes"/>
</dbReference>
<feature type="domain" description="Carboxylesterase type B" evidence="5">
    <location>
        <begin position="19"/>
        <end position="510"/>
    </location>
</feature>
<dbReference type="InterPro" id="IPR002018">
    <property type="entry name" value="CarbesteraseB"/>
</dbReference>
<dbReference type="AlphaFoldDB" id="A0A0N4ZD89"/>
<dbReference type="InterPro" id="IPR000997">
    <property type="entry name" value="Cholinesterase"/>
</dbReference>
<dbReference type="PANTHER" id="PTHR43918">
    <property type="entry name" value="ACETYLCHOLINESTERASE"/>
    <property type="match status" value="1"/>
</dbReference>
<evidence type="ECO:0000256" key="2">
    <source>
        <dbReference type="ARBA" id="ARBA00022487"/>
    </source>
</evidence>